<evidence type="ECO:0000256" key="5">
    <source>
        <dbReference type="SAM" id="MobiDB-lite"/>
    </source>
</evidence>
<feature type="transmembrane region" description="Helical" evidence="6">
    <location>
        <begin position="310"/>
        <end position="334"/>
    </location>
</feature>
<dbReference type="PANTHER" id="PTHR11662:SF457">
    <property type="entry name" value="MAJOR FACILITATOR SUPERFAMILY TRANSPORTER 3"/>
    <property type="match status" value="1"/>
</dbReference>
<dbReference type="InterPro" id="IPR011701">
    <property type="entry name" value="MFS"/>
</dbReference>
<dbReference type="InterPro" id="IPR050382">
    <property type="entry name" value="MFS_Na/Anion_cotransporter"/>
</dbReference>
<evidence type="ECO:0000256" key="1">
    <source>
        <dbReference type="ARBA" id="ARBA00004141"/>
    </source>
</evidence>
<accession>A0A310SR01</accession>
<dbReference type="GO" id="GO:0016020">
    <property type="term" value="C:membrane"/>
    <property type="evidence" value="ECO:0007669"/>
    <property type="project" value="UniProtKB-SubCell"/>
</dbReference>
<dbReference type="GO" id="GO:0022857">
    <property type="term" value="F:transmembrane transporter activity"/>
    <property type="evidence" value="ECO:0007669"/>
    <property type="project" value="InterPro"/>
</dbReference>
<evidence type="ECO:0000256" key="3">
    <source>
        <dbReference type="ARBA" id="ARBA00022989"/>
    </source>
</evidence>
<dbReference type="OrthoDB" id="2985014at2759"/>
<feature type="compositionally biased region" description="Polar residues" evidence="5">
    <location>
        <begin position="658"/>
        <end position="668"/>
    </location>
</feature>
<feature type="transmembrane region" description="Helical" evidence="6">
    <location>
        <begin position="574"/>
        <end position="598"/>
    </location>
</feature>
<feature type="domain" description="Major facilitator superfamily (MFS) profile" evidence="7">
    <location>
        <begin position="193"/>
        <end position="690"/>
    </location>
</feature>
<keyword evidence="3 6" id="KW-1133">Transmembrane helix</keyword>
<keyword evidence="4 6" id="KW-0472">Membrane</keyword>
<dbReference type="EMBL" id="KQ761477">
    <property type="protein sequence ID" value="OAD57498.1"/>
    <property type="molecule type" value="Genomic_DNA"/>
</dbReference>
<dbReference type="PANTHER" id="PTHR11662">
    <property type="entry name" value="SOLUTE CARRIER FAMILY 17"/>
    <property type="match status" value="1"/>
</dbReference>
<gene>
    <name evidence="8" type="ORF">WN48_01910</name>
</gene>
<feature type="transmembrane region" description="Helical" evidence="6">
    <location>
        <begin position="346"/>
        <end position="370"/>
    </location>
</feature>
<dbReference type="PROSITE" id="PS50850">
    <property type="entry name" value="MFS"/>
    <property type="match status" value="1"/>
</dbReference>
<dbReference type="InterPro" id="IPR036259">
    <property type="entry name" value="MFS_trans_sf"/>
</dbReference>
<feature type="transmembrane region" description="Helical" evidence="6">
    <location>
        <begin position="542"/>
        <end position="562"/>
    </location>
</feature>
<dbReference type="GO" id="GO:0006820">
    <property type="term" value="P:monoatomic anion transport"/>
    <property type="evidence" value="ECO:0007669"/>
    <property type="project" value="TreeGrafter"/>
</dbReference>
<dbReference type="FunFam" id="1.20.1250.20:FF:000532">
    <property type="entry name" value="SLC (SoLute Carrier) homolog"/>
    <property type="match status" value="1"/>
</dbReference>
<dbReference type="Pfam" id="PF07690">
    <property type="entry name" value="MFS_1"/>
    <property type="match status" value="1"/>
</dbReference>
<dbReference type="Proteomes" id="UP000250275">
    <property type="component" value="Unassembled WGS sequence"/>
</dbReference>
<feature type="transmembrane region" description="Helical" evidence="6">
    <location>
        <begin position="376"/>
        <end position="396"/>
    </location>
</feature>
<feature type="transmembrane region" description="Helical" evidence="6">
    <location>
        <begin position="516"/>
        <end position="536"/>
    </location>
</feature>
<evidence type="ECO:0000256" key="6">
    <source>
        <dbReference type="SAM" id="Phobius"/>
    </source>
</evidence>
<keyword evidence="2 6" id="KW-0812">Transmembrane</keyword>
<protein>
    <submittedName>
        <fullName evidence="8">Sialin</fullName>
    </submittedName>
</protein>
<name>A0A310SR01_9HYME</name>
<feature type="transmembrane region" description="Helical" evidence="6">
    <location>
        <begin position="259"/>
        <end position="279"/>
    </location>
</feature>
<feature type="compositionally biased region" description="Basic and acidic residues" evidence="5">
    <location>
        <begin position="605"/>
        <end position="618"/>
    </location>
</feature>
<keyword evidence="9" id="KW-1185">Reference proteome</keyword>
<feature type="region of interest" description="Disordered" evidence="5">
    <location>
        <begin position="605"/>
        <end position="668"/>
    </location>
</feature>
<evidence type="ECO:0000256" key="2">
    <source>
        <dbReference type="ARBA" id="ARBA00022692"/>
    </source>
</evidence>
<dbReference type="Gene3D" id="1.20.1250.20">
    <property type="entry name" value="MFS general substrate transporter like domains"/>
    <property type="match status" value="2"/>
</dbReference>
<feature type="transmembrane region" description="Helical" evidence="6">
    <location>
        <begin position="286"/>
        <end position="304"/>
    </location>
</feature>
<evidence type="ECO:0000256" key="4">
    <source>
        <dbReference type="ARBA" id="ARBA00023136"/>
    </source>
</evidence>
<evidence type="ECO:0000313" key="9">
    <source>
        <dbReference type="Proteomes" id="UP000250275"/>
    </source>
</evidence>
<feature type="transmembrane region" description="Helical" evidence="6">
    <location>
        <begin position="188"/>
        <end position="206"/>
    </location>
</feature>
<feature type="transmembrane region" description="Helical" evidence="6">
    <location>
        <begin position="434"/>
        <end position="458"/>
    </location>
</feature>
<proteinExistence type="predicted"/>
<dbReference type="SUPFAM" id="SSF103473">
    <property type="entry name" value="MFS general substrate transporter"/>
    <property type="match status" value="1"/>
</dbReference>
<organism evidence="8 9">
    <name type="scientific">Eufriesea mexicana</name>
    <dbReference type="NCBI Taxonomy" id="516756"/>
    <lineage>
        <taxon>Eukaryota</taxon>
        <taxon>Metazoa</taxon>
        <taxon>Ecdysozoa</taxon>
        <taxon>Arthropoda</taxon>
        <taxon>Hexapoda</taxon>
        <taxon>Insecta</taxon>
        <taxon>Pterygota</taxon>
        <taxon>Neoptera</taxon>
        <taxon>Endopterygota</taxon>
        <taxon>Hymenoptera</taxon>
        <taxon>Apocrita</taxon>
        <taxon>Aculeata</taxon>
        <taxon>Apoidea</taxon>
        <taxon>Anthophila</taxon>
        <taxon>Apidae</taxon>
        <taxon>Eufriesea</taxon>
    </lineage>
</organism>
<comment type="subcellular location">
    <subcellularLocation>
        <location evidence="1">Membrane</location>
        <topology evidence="1">Multi-pass membrane protein</topology>
    </subcellularLocation>
</comment>
<dbReference type="AlphaFoldDB" id="A0A310SR01"/>
<reference evidence="8 9" key="1">
    <citation type="submission" date="2015-07" db="EMBL/GenBank/DDBJ databases">
        <title>The genome of Eufriesea mexicana.</title>
        <authorList>
            <person name="Pan H."/>
            <person name="Kapheim K."/>
        </authorList>
    </citation>
    <scope>NUCLEOTIDE SEQUENCE [LARGE SCALE GENOMIC DNA]</scope>
    <source>
        <strain evidence="8">0111107269</strain>
        <tissue evidence="8">Whole body</tissue>
    </source>
</reference>
<dbReference type="InterPro" id="IPR020846">
    <property type="entry name" value="MFS_dom"/>
</dbReference>
<evidence type="ECO:0000259" key="7">
    <source>
        <dbReference type="PROSITE" id="PS50850"/>
    </source>
</evidence>
<evidence type="ECO:0000313" key="8">
    <source>
        <dbReference type="EMBL" id="OAD57498.1"/>
    </source>
</evidence>
<sequence length="690" mass="77064">MADVVSRLMEWLPEAPGGQFTGLVKSLDHFPKDLGNSESQDLRTKIIPPINPIPTSDVLLYTAIPTCYDIKTFTIALANKIAGGNSSKRETDNTARGDCFQAEFLHVSLRVYSSANILCPKSNVESRHSDVVVVESLDARDEADFRGRIDAKRDKERRHCVYAKRDAHQREYQAKGLKSRRLKNSQRHGFLFAIMLCIANMIIYGLKVNIATAIMGMVKSKKHVHENGDASQECDFGVEDVSKVDIDGPFDWTTTEQGLIVSIYFAGYLIGMFPSGYFADRFNTKNVLLICILSNAFLTLLVPVTANVLVLLYIVRFLTGLVSAANLPVVNVLVGKWVVYEEKSMWVGIIYAGTSLGTVVSILTSGLILNSIGWQAVFYIHGTLPLIWCVVFYWFFADNPETQEYITEAERDYIVTAYGHRTLESSTMKVPWKAIFTSVPFWALIYANTFGNFCWYFLLTQLPLYMNKILRFDIKSNALLSCSPYLINAITNPILGRVLDWGRQRNYWSQTNARKIAVFISCVPPSLCLVLIAYIGCNRTGSTILLILSIVLCGAIFVGHLCNQNDLAPNYAGILMGITNTPGTISAFILPALVGALMENGAEKRAQRSAEGNEKGGVEGRLGSWHSTESSEEFDMPRFTTRSRQKRHEGRNLETRSPRFQLTGSSQPLSIPSRPGLYYANFLQISCRQV</sequence>